<evidence type="ECO:0000313" key="10">
    <source>
        <dbReference type="Proteomes" id="UP000266720"/>
    </source>
</evidence>
<keyword evidence="5 8" id="KW-0819">tRNA processing</keyword>
<dbReference type="Pfam" id="PF02005">
    <property type="entry name" value="TRM"/>
    <property type="match status" value="1"/>
</dbReference>
<accession>A0A3G1AA15</accession>
<keyword evidence="2 8" id="KW-0489">Methyltransferase</keyword>
<dbReference type="Gene3D" id="3.30.56.70">
    <property type="entry name" value="N2,N2-dimethylguanosine tRNA methyltransferase, C-terminal domain"/>
    <property type="match status" value="1"/>
</dbReference>
<reference evidence="10" key="1">
    <citation type="book" date="2010" name="EXTREMOPHILES" publisher="0:0-0">
        <title>Complete genome sequences of ten hyperthermophilic archaea reveal their metabolic capabilities and possible ecological roles.</title>
        <editorList>
            <person name="?"/>
        </editorList>
        <authorList>
            <person name="Ravin N.V."/>
            <person name="Mardanov A.V."/>
            <person name="Bonch-Osmolovskaya E.A."/>
            <person name="Skryabin K.G."/>
        </authorList>
    </citation>
    <scope>NUCLEOTIDE SEQUENCE [LARGE SCALE GENOMIC DNA]</scope>
    <source>
        <strain evidence="10">1505</strain>
    </source>
</reference>
<dbReference type="GO" id="GO:0002940">
    <property type="term" value="P:tRNA N2-guanine methylation"/>
    <property type="evidence" value="ECO:0007669"/>
    <property type="project" value="TreeGrafter"/>
</dbReference>
<dbReference type="InterPro" id="IPR042296">
    <property type="entry name" value="tRNA_met_Trm1_C"/>
</dbReference>
<dbReference type="STRING" id="697581.TCARB_1651"/>
<dbReference type="GO" id="GO:0000049">
    <property type="term" value="F:tRNA binding"/>
    <property type="evidence" value="ECO:0007669"/>
    <property type="project" value="UniProtKB-UniRule"/>
</dbReference>
<dbReference type="GeneID" id="25407055"/>
<dbReference type="RefSeq" id="WP_020962266.1">
    <property type="nucleotide sequence ID" value="NZ_CP007493.1"/>
</dbReference>
<organism evidence="9 10">
    <name type="scientific">Thermofilum adornatum 1505</name>
    <dbReference type="NCBI Taxonomy" id="697581"/>
    <lineage>
        <taxon>Archaea</taxon>
        <taxon>Thermoproteota</taxon>
        <taxon>Thermoprotei</taxon>
        <taxon>Thermofilales</taxon>
        <taxon>Thermofilaceae</taxon>
        <taxon>Thermofilum</taxon>
    </lineage>
</organism>
<name>A0A3G1AA15_9CREN</name>
<evidence type="ECO:0000256" key="7">
    <source>
        <dbReference type="ARBA" id="ARBA00039099"/>
    </source>
</evidence>
<dbReference type="GO" id="GO:0160104">
    <property type="term" value="F:tRNA (guanine(26)-N2)-dimethyltransferase activity"/>
    <property type="evidence" value="ECO:0007669"/>
    <property type="project" value="UniProtKB-EC"/>
</dbReference>
<dbReference type="InterPro" id="IPR029063">
    <property type="entry name" value="SAM-dependent_MTases_sf"/>
</dbReference>
<evidence type="ECO:0000256" key="8">
    <source>
        <dbReference type="PROSITE-ProRule" id="PRU00958"/>
    </source>
</evidence>
<dbReference type="PANTHER" id="PTHR10631:SF3">
    <property type="entry name" value="TRNA (GUANINE(26)-N(2))-DIMETHYLTRANSFERASE"/>
    <property type="match status" value="1"/>
</dbReference>
<evidence type="ECO:0000256" key="1">
    <source>
        <dbReference type="ARBA" id="ARBA00022555"/>
    </source>
</evidence>
<dbReference type="InterPro" id="IPR002905">
    <property type="entry name" value="Trm1"/>
</dbReference>
<dbReference type="GeneID" id="16573229"/>
<evidence type="ECO:0000256" key="6">
    <source>
        <dbReference type="ARBA" id="ARBA00022884"/>
    </source>
</evidence>
<dbReference type="NCBIfam" id="TIGR00308">
    <property type="entry name" value="TRM1"/>
    <property type="match status" value="1"/>
</dbReference>
<dbReference type="Gene3D" id="3.40.50.150">
    <property type="entry name" value="Vaccinia Virus protein VP39"/>
    <property type="match status" value="1"/>
</dbReference>
<dbReference type="PANTHER" id="PTHR10631">
    <property type="entry name" value="N 2 ,N 2 -DIMETHYLGUANOSINE TRNA METHYLTRANSFERASE"/>
    <property type="match status" value="1"/>
</dbReference>
<dbReference type="EC" id="2.1.1.216" evidence="7"/>
<keyword evidence="6 8" id="KW-0694">RNA-binding</keyword>
<comment type="similarity">
    <text evidence="8">Belongs to the class I-like SAM-binding methyltransferase superfamily. Trm1 family.</text>
</comment>
<evidence type="ECO:0000256" key="3">
    <source>
        <dbReference type="ARBA" id="ARBA00022679"/>
    </source>
</evidence>
<dbReference type="KEGG" id="tcb:TCARB_1651"/>
<proteinExistence type="inferred from homology"/>
<dbReference type="AlphaFoldDB" id="A0A3G1AA15"/>
<dbReference type="PROSITE" id="PS51626">
    <property type="entry name" value="SAM_MT_TRM1"/>
    <property type="match status" value="1"/>
</dbReference>
<keyword evidence="3 8" id="KW-0808">Transferase</keyword>
<dbReference type="EMBL" id="CP007493">
    <property type="protein sequence ID" value="AJB42691.1"/>
    <property type="molecule type" value="Genomic_DNA"/>
</dbReference>
<sequence>MSVKSDIITVREGKGSFLVYSPQKYKDPAWAPVFYNPRMKCSRDISSSIIQAYARLLGKESLVVVDALSATGIRGIRYLLENTAVSKVILNDLNPRAVEIIRENVEINNVSDSVEIRNEDAVRLLASLRGIDIVDIDPFGSPAEFIDPAIRSLKHKGMLCVTATDLPPLLGKFPKTCLRKYFAKSILTEFSRELAVRIMIYFVAREAAKLRRTAVPVFSFYHSHHIRTCFIVLRRETHYSGLIDSIGFVWYNPSSLDRKAVKLLDFRLAGNEWLIGGPLWISNLASQKMVETVLEIYREREQNMDLCKNGEKIVSLMLSENEMPPFYFTTEKLAGTYSLKEMTTEETIEKLVNAGFRASPTHFEPKGFKTDANINDIVAILRTA</sequence>
<keyword evidence="1 8" id="KW-0820">tRNA-binding</keyword>
<dbReference type="SUPFAM" id="SSF53335">
    <property type="entry name" value="S-adenosyl-L-methionine-dependent methyltransferases"/>
    <property type="match status" value="1"/>
</dbReference>
<evidence type="ECO:0000313" key="9">
    <source>
        <dbReference type="EMBL" id="AJB42691.1"/>
    </source>
</evidence>
<protein>
    <recommendedName>
        <fullName evidence="7">tRNA (guanine(26)-N(2))-dimethyltransferase</fullName>
        <ecNumber evidence="7">2.1.1.216</ecNumber>
    </recommendedName>
</protein>
<dbReference type="Proteomes" id="UP000266720">
    <property type="component" value="Chromosome"/>
</dbReference>
<keyword evidence="4 8" id="KW-0949">S-adenosyl-L-methionine</keyword>
<dbReference type="CDD" id="cd02440">
    <property type="entry name" value="AdoMet_MTases"/>
    <property type="match status" value="1"/>
</dbReference>
<evidence type="ECO:0000256" key="5">
    <source>
        <dbReference type="ARBA" id="ARBA00022694"/>
    </source>
</evidence>
<gene>
    <name evidence="9" type="ORF">TCARB_1651</name>
</gene>
<evidence type="ECO:0000256" key="4">
    <source>
        <dbReference type="ARBA" id="ARBA00022691"/>
    </source>
</evidence>
<evidence type="ECO:0000256" key="2">
    <source>
        <dbReference type="ARBA" id="ARBA00022603"/>
    </source>
</evidence>